<proteinExistence type="predicted"/>
<dbReference type="InterPro" id="IPR040278">
    <property type="entry name" value="UPF0426"/>
</dbReference>
<dbReference type="Pfam" id="PF26369">
    <property type="entry name" value="UPF0426"/>
    <property type="match status" value="1"/>
</dbReference>
<comment type="caution">
    <text evidence="1">The sequence shown here is derived from an EMBL/GenBank/DDBJ whole genome shotgun (WGS) entry which is preliminary data.</text>
</comment>
<dbReference type="Proteomes" id="UP001485043">
    <property type="component" value="Unassembled WGS sequence"/>
</dbReference>
<keyword evidence="2" id="KW-1185">Reference proteome</keyword>
<dbReference type="PANTHER" id="PTHR35996:SF1">
    <property type="entry name" value="OS04G0528100 PROTEIN"/>
    <property type="match status" value="1"/>
</dbReference>
<organism evidence="1 2">
    <name type="scientific">Apatococcus fuscideae</name>
    <dbReference type="NCBI Taxonomy" id="2026836"/>
    <lineage>
        <taxon>Eukaryota</taxon>
        <taxon>Viridiplantae</taxon>
        <taxon>Chlorophyta</taxon>
        <taxon>core chlorophytes</taxon>
        <taxon>Trebouxiophyceae</taxon>
        <taxon>Chlorellales</taxon>
        <taxon>Chlorellaceae</taxon>
        <taxon>Apatococcus</taxon>
    </lineage>
</organism>
<dbReference type="PANTHER" id="PTHR35996">
    <property type="entry name" value="OSJNBA0038O10.25 PROTEIN"/>
    <property type="match status" value="1"/>
</dbReference>
<name>A0AAW1SMM4_9CHLO</name>
<protein>
    <submittedName>
        <fullName evidence="1">Uncharacterized protein</fullName>
    </submittedName>
</protein>
<sequence length="177" mass="19453">MLLSASSQTTRPSSPDPLWPVWGFQNSTISRQSRPRSTRARPPLCTSSVRGQGASVLAPPIRAQRFQGVEDPVLKAALEEPVAFWGGAFAGLLGLNLSQEPLRGWLERTSLNAGVPYQMQLNKYQTEREQLETQGSLHEIHSSLHSNLLGRMQRGLCMQTDAREPAAACTSRECKAV</sequence>
<reference evidence="1 2" key="1">
    <citation type="journal article" date="2024" name="Nat. Commun.">
        <title>Phylogenomics reveals the evolutionary origins of lichenization in chlorophyte algae.</title>
        <authorList>
            <person name="Puginier C."/>
            <person name="Libourel C."/>
            <person name="Otte J."/>
            <person name="Skaloud P."/>
            <person name="Haon M."/>
            <person name="Grisel S."/>
            <person name="Petersen M."/>
            <person name="Berrin J.G."/>
            <person name="Delaux P.M."/>
            <person name="Dal Grande F."/>
            <person name="Keller J."/>
        </authorList>
    </citation>
    <scope>NUCLEOTIDE SEQUENCE [LARGE SCALE GENOMIC DNA]</scope>
    <source>
        <strain evidence="1 2">SAG 2523</strain>
    </source>
</reference>
<evidence type="ECO:0000313" key="1">
    <source>
        <dbReference type="EMBL" id="KAK9847149.1"/>
    </source>
</evidence>
<accession>A0AAW1SMM4</accession>
<dbReference type="AlphaFoldDB" id="A0AAW1SMM4"/>
<gene>
    <name evidence="1" type="ORF">WJX84_008123</name>
</gene>
<dbReference type="EMBL" id="JALJOV010001490">
    <property type="protein sequence ID" value="KAK9847149.1"/>
    <property type="molecule type" value="Genomic_DNA"/>
</dbReference>
<evidence type="ECO:0000313" key="2">
    <source>
        <dbReference type="Proteomes" id="UP001485043"/>
    </source>
</evidence>